<sequence length="85" mass="10110">MDNYMDTVKIPTEKLVEFFLHTKQFEQHYATQESVDNLKESVRELKSDTNKRFDKLEGKLDRLQWFLVASVLAILFQDKLALLFI</sequence>
<proteinExistence type="predicted"/>
<evidence type="ECO:0000313" key="1">
    <source>
        <dbReference type="EMBL" id="AKN35971.1"/>
    </source>
</evidence>
<organism evidence="1">
    <name type="scientific">Vibrio tasmaniensis</name>
    <dbReference type="NCBI Taxonomy" id="212663"/>
    <lineage>
        <taxon>Bacteria</taxon>
        <taxon>Pseudomonadati</taxon>
        <taxon>Pseudomonadota</taxon>
        <taxon>Gammaproteobacteria</taxon>
        <taxon>Vibrionales</taxon>
        <taxon>Vibrionaceae</taxon>
        <taxon>Vibrio</taxon>
    </lineage>
</organism>
<reference evidence="1" key="1">
    <citation type="journal article" date="2015" name="MBio">
        <title>Eco-Evolutionary Dynamics of Episomes among Ecologically Cohesive Bacterial Populations.</title>
        <authorList>
            <person name="Xue H."/>
            <person name="Cordero O.X."/>
            <person name="Camas F.M."/>
            <person name="Trimble W."/>
            <person name="Meyer F."/>
            <person name="Guglielmini J."/>
            <person name="Rocha E.P."/>
            <person name="Polz M.F."/>
        </authorList>
    </citation>
    <scope>NUCLEOTIDE SEQUENCE</scope>
    <source>
        <strain evidence="1">FF_112</strain>
    </source>
</reference>
<protein>
    <submittedName>
        <fullName evidence="1">Uncharacterized protein</fullName>
    </submittedName>
</protein>
<name>A0A0H3ZQQ3_9VIBR</name>
<accession>A0A0H3ZQQ3</accession>
<dbReference type="EMBL" id="KP795460">
    <property type="protein sequence ID" value="AKN35971.1"/>
    <property type="molecule type" value="Genomic_DNA"/>
</dbReference>
<dbReference type="AlphaFoldDB" id="A0A0H3ZQQ3"/>